<dbReference type="FunCoup" id="A0A6P6ELA8">
    <property type="interactions" value="1"/>
</dbReference>
<dbReference type="GeneID" id="111817207"/>
<dbReference type="OrthoDB" id="10508423at2759"/>
<evidence type="ECO:0000313" key="1">
    <source>
        <dbReference type="Proteomes" id="UP000515203"/>
    </source>
</evidence>
<reference evidence="2" key="1">
    <citation type="submission" date="2025-08" db="UniProtKB">
        <authorList>
            <consortium name="RefSeq"/>
        </authorList>
    </citation>
    <scope>IDENTIFICATION</scope>
</reference>
<proteinExistence type="predicted"/>
<evidence type="ECO:0000313" key="2">
    <source>
        <dbReference type="RefSeq" id="XP_023573056.1"/>
    </source>
</evidence>
<gene>
    <name evidence="2" type="primary">LOC111817207</name>
</gene>
<dbReference type="InParanoid" id="A0A6P6ELA8"/>
<sequence length="251" mass="28136">MWETFKNLAAVGRSSDDQHLDDKDRECGKQLRSEEAEQSCEYELWCQCGEMGSQPPDANAHLTVVDIQPDESLSSGKTSAGHSATGWPVMTNTVLESYEQQGFQVKLSACKRLGKACCKLQSFQIHGNTWEKLHEFVPCAKLYSDFTEESSIVKNPEVNSCVIPNDVENWDRGHHEGCMCSTVPYKTGFNSPFSVEAHEKSHCREETHGHKQDGKSFTDNILGNLEHRHIEETTSVCKQCGKAFRTNSKST</sequence>
<dbReference type="AlphaFoldDB" id="A0A6P6ELA8"/>
<keyword evidence="1" id="KW-1185">Reference proteome</keyword>
<dbReference type="RefSeq" id="XP_023573056.1">
    <property type="nucleotide sequence ID" value="XM_023717288.1"/>
</dbReference>
<accession>A0A6P6ELA8</accession>
<dbReference type="Proteomes" id="UP000515203">
    <property type="component" value="Unplaced"/>
</dbReference>
<organism evidence="1 2">
    <name type="scientific">Octodon degus</name>
    <name type="common">Degu</name>
    <name type="synonym">Sciurus degus</name>
    <dbReference type="NCBI Taxonomy" id="10160"/>
    <lineage>
        <taxon>Eukaryota</taxon>
        <taxon>Metazoa</taxon>
        <taxon>Chordata</taxon>
        <taxon>Craniata</taxon>
        <taxon>Vertebrata</taxon>
        <taxon>Euteleostomi</taxon>
        <taxon>Mammalia</taxon>
        <taxon>Eutheria</taxon>
        <taxon>Euarchontoglires</taxon>
        <taxon>Glires</taxon>
        <taxon>Rodentia</taxon>
        <taxon>Hystricomorpha</taxon>
        <taxon>Octodontidae</taxon>
        <taxon>Octodon</taxon>
    </lineage>
</organism>
<protein>
    <submittedName>
        <fullName evidence="2">Zinc finger protein 709-like</fullName>
    </submittedName>
</protein>
<name>A0A6P6ELA8_OCTDE</name>